<keyword evidence="2" id="KW-1185">Reference proteome</keyword>
<comment type="caution">
    <text evidence="1">The sequence shown here is derived from an EMBL/GenBank/DDBJ whole genome shotgun (WGS) entry which is preliminary data.</text>
</comment>
<gene>
    <name evidence="1" type="ORF">NUW58_g9796</name>
</gene>
<reference evidence="1" key="1">
    <citation type="submission" date="2022-10" db="EMBL/GenBank/DDBJ databases">
        <title>Genome Sequence of Xylaria curta.</title>
        <authorList>
            <person name="Buettner E."/>
        </authorList>
    </citation>
    <scope>NUCLEOTIDE SEQUENCE</scope>
    <source>
        <strain evidence="1">Babe10</strain>
    </source>
</reference>
<dbReference type="EMBL" id="JAPDGR010003776">
    <property type="protein sequence ID" value="KAJ2970115.1"/>
    <property type="molecule type" value="Genomic_DNA"/>
</dbReference>
<proteinExistence type="predicted"/>
<protein>
    <submittedName>
        <fullName evidence="1">Uncharacterized protein</fullName>
    </submittedName>
</protein>
<evidence type="ECO:0000313" key="1">
    <source>
        <dbReference type="EMBL" id="KAJ2970115.1"/>
    </source>
</evidence>
<organism evidence="1 2">
    <name type="scientific">Xylaria curta</name>
    <dbReference type="NCBI Taxonomy" id="42375"/>
    <lineage>
        <taxon>Eukaryota</taxon>
        <taxon>Fungi</taxon>
        <taxon>Dikarya</taxon>
        <taxon>Ascomycota</taxon>
        <taxon>Pezizomycotina</taxon>
        <taxon>Sordariomycetes</taxon>
        <taxon>Xylariomycetidae</taxon>
        <taxon>Xylariales</taxon>
        <taxon>Xylariaceae</taxon>
        <taxon>Xylaria</taxon>
    </lineage>
</organism>
<accession>A0ACC1MSW3</accession>
<name>A0ACC1MSW3_9PEZI</name>
<sequence length="291" mass="31539">MIAKELDALGLAKGLESLIHDPSFDPETLDYSTRRRLNEAARKLSLATEAPGDTVHRIAHTVHYKTNFLGSAVYLIYGPFQLPLALIGVETGLFDILSALKGGAATNAELAEKTGVDPTLSSMTSISVVKCGLEVASNKTDAGGVGRLLRYYQSFGMVSQPCDDRFSANNITRALVSLGGRSALPFISSTIAPAINAMPQFLRENGYANMTDPTLLPWHQAQNTEDPIFKWISERPEILDSFIGWMAGQRDGLPTFLDAIDFDKEFARGAGESTPVFVDVGGSISRRPSRK</sequence>
<dbReference type="Proteomes" id="UP001143856">
    <property type="component" value="Unassembled WGS sequence"/>
</dbReference>
<evidence type="ECO:0000313" key="2">
    <source>
        <dbReference type="Proteomes" id="UP001143856"/>
    </source>
</evidence>